<dbReference type="STRING" id="390270.SAMN04488005_3088"/>
<keyword evidence="3" id="KW-1185">Reference proteome</keyword>
<accession>A0A1I6HXD8</accession>
<feature type="domain" description="HTH OST-type" evidence="1">
    <location>
        <begin position="176"/>
        <end position="250"/>
    </location>
</feature>
<name>A0A1I6HXD8_9RHOB</name>
<reference evidence="3" key="1">
    <citation type="submission" date="2016-10" db="EMBL/GenBank/DDBJ databases">
        <authorList>
            <person name="Varghese N."/>
            <person name="Submissions S."/>
        </authorList>
    </citation>
    <scope>NUCLEOTIDE SEQUENCE [LARGE SCALE GENOMIC DNA]</scope>
    <source>
        <strain evidence="3">DSM 26879</strain>
    </source>
</reference>
<dbReference type="PROSITE" id="PS51644">
    <property type="entry name" value="HTH_OST"/>
    <property type="match status" value="1"/>
</dbReference>
<dbReference type="Proteomes" id="UP000199478">
    <property type="component" value="Unassembled WGS sequence"/>
</dbReference>
<protein>
    <submittedName>
        <fullName evidence="2">OST-HTH/LOTUS domain-containing protein</fullName>
    </submittedName>
</protein>
<dbReference type="RefSeq" id="WP_090201674.1">
    <property type="nucleotide sequence ID" value="NZ_FOYP01000003.1"/>
</dbReference>
<dbReference type="AlphaFoldDB" id="A0A1I6HXD8"/>
<dbReference type="Gene3D" id="3.40.50.1010">
    <property type="entry name" value="5'-nuclease"/>
    <property type="match status" value="1"/>
</dbReference>
<sequence length="250" mass="27388">MANDKPLLAVLIDGDNVPAKHATAIFEELASFGEAAVRRIYGDSTSSHLDGWRKLFSKYAIQPVDTPAYTARKNSSDMALAIDAMELFHTGRFNGFVIVSSDSDFTRLASKLREDGSDVYGIGDQNTNEAFRNACNRFLYLETLGDDGDCVSQASASAIQNSPTSNGTAGTANMMPQTKAVPLVLKAMKSIDPELTWYQLGHVGNVIVRANPDFDPRNYGHKTLSELVTKTGAFEIRKQDGCDAEIRRRR</sequence>
<dbReference type="PANTHER" id="PTHR35811">
    <property type="entry name" value="SLR1870 PROTEIN"/>
    <property type="match status" value="1"/>
</dbReference>
<dbReference type="Pfam" id="PF01936">
    <property type="entry name" value="NYN"/>
    <property type="match status" value="1"/>
</dbReference>
<evidence type="ECO:0000313" key="3">
    <source>
        <dbReference type="Proteomes" id="UP000199478"/>
    </source>
</evidence>
<dbReference type="EMBL" id="FOYP01000003">
    <property type="protein sequence ID" value="SFR59113.1"/>
    <property type="molecule type" value="Genomic_DNA"/>
</dbReference>
<dbReference type="InterPro" id="IPR025605">
    <property type="entry name" value="OST-HTH/LOTUS_dom"/>
</dbReference>
<evidence type="ECO:0000313" key="2">
    <source>
        <dbReference type="EMBL" id="SFR59113.1"/>
    </source>
</evidence>
<dbReference type="GO" id="GO:0004540">
    <property type="term" value="F:RNA nuclease activity"/>
    <property type="evidence" value="ECO:0007669"/>
    <property type="project" value="InterPro"/>
</dbReference>
<dbReference type="PANTHER" id="PTHR35811:SF1">
    <property type="entry name" value="HTH OST-TYPE DOMAIN-CONTAINING PROTEIN"/>
    <property type="match status" value="1"/>
</dbReference>
<dbReference type="CDD" id="cd11297">
    <property type="entry name" value="PIN_LabA-like_N_1"/>
    <property type="match status" value="1"/>
</dbReference>
<gene>
    <name evidence="2" type="ORF">SAMN04488005_3088</name>
</gene>
<organism evidence="2 3">
    <name type="scientific">Yoonia tamlensis</name>
    <dbReference type="NCBI Taxonomy" id="390270"/>
    <lineage>
        <taxon>Bacteria</taxon>
        <taxon>Pseudomonadati</taxon>
        <taxon>Pseudomonadota</taxon>
        <taxon>Alphaproteobacteria</taxon>
        <taxon>Rhodobacterales</taxon>
        <taxon>Paracoccaceae</taxon>
        <taxon>Yoonia</taxon>
    </lineage>
</organism>
<dbReference type="OrthoDB" id="9783963at2"/>
<evidence type="ECO:0000259" key="1">
    <source>
        <dbReference type="PROSITE" id="PS51644"/>
    </source>
</evidence>
<proteinExistence type="predicted"/>
<dbReference type="InterPro" id="IPR041966">
    <property type="entry name" value="LOTUS-like"/>
</dbReference>
<dbReference type="CDD" id="cd10146">
    <property type="entry name" value="LabA_like_C"/>
    <property type="match status" value="1"/>
</dbReference>
<dbReference type="InterPro" id="IPR021139">
    <property type="entry name" value="NYN"/>
</dbReference>
<dbReference type="Pfam" id="PF12872">
    <property type="entry name" value="OST-HTH"/>
    <property type="match status" value="1"/>
</dbReference>
<dbReference type="Gene3D" id="3.30.420.610">
    <property type="entry name" value="LOTUS domain-like"/>
    <property type="match status" value="1"/>
</dbReference>